<keyword evidence="6" id="KW-1185">Reference proteome</keyword>
<comment type="cofactor">
    <cofactor evidence="1">
        <name>pyridoxal 5'-phosphate</name>
        <dbReference type="ChEBI" id="CHEBI:597326"/>
    </cofactor>
</comment>
<evidence type="ECO:0000313" key="5">
    <source>
        <dbReference type="EMBL" id="MEK9502380.1"/>
    </source>
</evidence>
<dbReference type="InterPro" id="IPR046342">
    <property type="entry name" value="CBS_dom_sf"/>
</dbReference>
<keyword evidence="3" id="KW-0129">CBS domain</keyword>
<keyword evidence="2" id="KW-0663">Pyridoxal phosphate</keyword>
<gene>
    <name evidence="5" type="ORF">WI372_15410</name>
</gene>
<evidence type="ECO:0000313" key="6">
    <source>
        <dbReference type="Proteomes" id="UP001484239"/>
    </source>
</evidence>
<dbReference type="EMBL" id="JBBHLI010000011">
    <property type="protein sequence ID" value="MEK9502380.1"/>
    <property type="molecule type" value="Genomic_DNA"/>
</dbReference>
<dbReference type="InterPro" id="IPR036052">
    <property type="entry name" value="TrpB-like_PALP_sf"/>
</dbReference>
<accession>A0ABU9ECC1</accession>
<dbReference type="InterPro" id="IPR001216">
    <property type="entry name" value="P-phosphate_BS"/>
</dbReference>
<dbReference type="Pfam" id="PF00571">
    <property type="entry name" value="CBS"/>
    <property type="match status" value="1"/>
</dbReference>
<proteinExistence type="predicted"/>
<dbReference type="InterPro" id="IPR050214">
    <property type="entry name" value="Cys_Synth/Cystath_Beta-Synth"/>
</dbReference>
<dbReference type="InterPro" id="IPR001926">
    <property type="entry name" value="TrpB-like_PALP"/>
</dbReference>
<dbReference type="SUPFAM" id="SSF54631">
    <property type="entry name" value="CBS-domain pair"/>
    <property type="match status" value="1"/>
</dbReference>
<evidence type="ECO:0000256" key="3">
    <source>
        <dbReference type="PROSITE-ProRule" id="PRU00703"/>
    </source>
</evidence>
<comment type="caution">
    <text evidence="5">The sequence shown here is derived from an EMBL/GenBank/DDBJ whole genome shotgun (WGS) entry which is preliminary data.</text>
</comment>
<dbReference type="PROSITE" id="PS00901">
    <property type="entry name" value="CYS_SYNTHASE"/>
    <property type="match status" value="1"/>
</dbReference>
<protein>
    <submittedName>
        <fullName evidence="5">Pyridoxal-phosphate dependent enzyme</fullName>
    </submittedName>
</protein>
<dbReference type="CDD" id="cd01561">
    <property type="entry name" value="CBS_like"/>
    <property type="match status" value="1"/>
</dbReference>
<dbReference type="SUPFAM" id="SSF53686">
    <property type="entry name" value="Tryptophan synthase beta subunit-like PLP-dependent enzymes"/>
    <property type="match status" value="1"/>
</dbReference>
<dbReference type="Gene3D" id="3.40.50.1100">
    <property type="match status" value="2"/>
</dbReference>
<sequence length="463" mass="49325">MSERHRTPYADVLEIMGWTPLVRLNRVTDGARTPVYGKCEFMNPGGSVKDRIGPAMIEALEASGELKPGGTVVEGTSGNTGIALAMAAAIKGYRCIFTMPDKMSSEKVKLLRAFGAEVIITPTAVPPDHPDNYVMKAKSIAKKTPGAVLANQFYSAANPAAHERSTGPELWEQSAGRITHFFAGAGTGGTITGTGRYLKSRNAEVQICGVDPEGSMIAPFFNTGEAVEGHPYKVEGLGNDKIPDTLDLDVVDEYVTVSDGDSFRMARRLTREEGLFVGGSSGLIVQAAVRKAQELDDPDAFVVAVLCDWGEHYLTKAFDDDWMRENGFLERPRRRTVADLLAARAPGAPSLLSATPSTSVQMALSTMSSHGVSQLPVLREGSCVGSVRESGLMRAVLEDPALLQRPVEAVMEGPWPVVSAAADADEVSRLLRTNAAVLIGGADGFEGIVTRYDAVGALTRGRG</sequence>
<dbReference type="PROSITE" id="PS51371">
    <property type="entry name" value="CBS"/>
    <property type="match status" value="1"/>
</dbReference>
<dbReference type="RefSeq" id="WP_405278482.1">
    <property type="nucleotide sequence ID" value="NZ_CP144380.1"/>
</dbReference>
<dbReference type="Proteomes" id="UP001484239">
    <property type="component" value="Unassembled WGS sequence"/>
</dbReference>
<feature type="domain" description="CBS" evidence="4">
    <location>
        <begin position="347"/>
        <end position="402"/>
    </location>
</feature>
<dbReference type="InterPro" id="IPR000644">
    <property type="entry name" value="CBS_dom"/>
</dbReference>
<evidence type="ECO:0000259" key="4">
    <source>
        <dbReference type="PROSITE" id="PS51371"/>
    </source>
</evidence>
<organism evidence="5 6">
    <name type="scientific">Gaopeijia maritima</name>
    <dbReference type="NCBI Taxonomy" id="3119007"/>
    <lineage>
        <taxon>Bacteria</taxon>
        <taxon>Pseudomonadati</taxon>
        <taxon>Gemmatimonadota</taxon>
        <taxon>Longimicrobiia</taxon>
        <taxon>Gaopeijiales</taxon>
        <taxon>Gaopeijiaceae</taxon>
        <taxon>Gaopeijia</taxon>
    </lineage>
</organism>
<dbReference type="Gene3D" id="3.10.580.10">
    <property type="entry name" value="CBS-domain"/>
    <property type="match status" value="1"/>
</dbReference>
<dbReference type="PANTHER" id="PTHR10314">
    <property type="entry name" value="CYSTATHIONINE BETA-SYNTHASE"/>
    <property type="match status" value="1"/>
</dbReference>
<evidence type="ECO:0000256" key="2">
    <source>
        <dbReference type="ARBA" id="ARBA00022898"/>
    </source>
</evidence>
<evidence type="ECO:0000256" key="1">
    <source>
        <dbReference type="ARBA" id="ARBA00001933"/>
    </source>
</evidence>
<dbReference type="Pfam" id="PF00291">
    <property type="entry name" value="PALP"/>
    <property type="match status" value="1"/>
</dbReference>
<name>A0ABU9ECC1_9BACT</name>
<reference evidence="5 6" key="1">
    <citation type="submission" date="2024-02" db="EMBL/GenBank/DDBJ databases">
        <title>A novel Gemmatimonadota bacterium.</title>
        <authorList>
            <person name="Du Z.-J."/>
            <person name="Ye Y.-Q."/>
        </authorList>
    </citation>
    <scope>NUCLEOTIDE SEQUENCE [LARGE SCALE GENOMIC DNA]</scope>
    <source>
        <strain evidence="5 6">DH-20</strain>
    </source>
</reference>